<feature type="domain" description="Transposase IS4-like" evidence="7">
    <location>
        <begin position="151"/>
        <end position="341"/>
    </location>
</feature>
<protein>
    <submittedName>
        <fullName evidence="9">Transposase IS4 family protein</fullName>
    </submittedName>
</protein>
<feature type="region of interest" description="Disordered" evidence="6">
    <location>
        <begin position="281"/>
        <end position="300"/>
    </location>
</feature>
<evidence type="ECO:0000313" key="9">
    <source>
        <dbReference type="EMBL" id="ACL47581.1"/>
    </source>
</evidence>
<dbReference type="HOGENOM" id="CLU_049873_1_1_3"/>
<dbReference type="GO" id="GO:0006313">
    <property type="term" value="P:DNA transposition"/>
    <property type="evidence" value="ECO:0007669"/>
    <property type="project" value="InterPro"/>
</dbReference>
<dbReference type="EMBL" id="CP001345">
    <property type="protein sequence ID" value="ACL47581.1"/>
    <property type="molecule type" value="Genomic_DNA"/>
</dbReference>
<dbReference type="InterPro" id="IPR002559">
    <property type="entry name" value="Transposase_11"/>
</dbReference>
<evidence type="ECO:0000259" key="8">
    <source>
        <dbReference type="Pfam" id="PF05598"/>
    </source>
</evidence>
<dbReference type="NCBIfam" id="NF033581">
    <property type="entry name" value="transpos_IS5_4"/>
    <property type="match status" value="1"/>
</dbReference>
<dbReference type="InterPro" id="IPR047959">
    <property type="entry name" value="Transpos_IS5"/>
</dbReference>
<keyword evidence="4" id="KW-0238">DNA-binding</keyword>
<evidence type="ECO:0000259" key="7">
    <source>
        <dbReference type="Pfam" id="PF01609"/>
    </source>
</evidence>
<dbReference type="GO" id="GO:0003677">
    <property type="term" value="F:DNA binding"/>
    <property type="evidence" value="ECO:0007669"/>
    <property type="project" value="UniProtKB-KW"/>
</dbReference>
<reference evidence="9" key="1">
    <citation type="submission" date="2009-01" db="EMBL/GenBank/DDBJ databases">
        <title>Complete sequence of plasmid1 Cyanothece sp. PCC 7425.</title>
        <authorList>
            <consortium name="US DOE Joint Genome Institute"/>
            <person name="Lucas S."/>
            <person name="Copeland A."/>
            <person name="Lapidus A."/>
            <person name="Glavina del Rio T."/>
            <person name="Dalin E."/>
            <person name="Tice H."/>
            <person name="Bruce D."/>
            <person name="Goodwin L."/>
            <person name="Pitluck S."/>
            <person name="Sims D."/>
            <person name="Meineke L."/>
            <person name="Brettin T."/>
            <person name="Detter J.C."/>
            <person name="Han C."/>
            <person name="Larimer F."/>
            <person name="Land M."/>
            <person name="Hauser L."/>
            <person name="Kyrpides N."/>
            <person name="Ovchinnikova G."/>
            <person name="Liberton M."/>
            <person name="Stoeckel J."/>
            <person name="Banerjee A."/>
            <person name="Singh A."/>
            <person name="Page L."/>
            <person name="Sato H."/>
            <person name="Zhao L."/>
            <person name="Sherman L."/>
            <person name="Pakrasi H."/>
            <person name="Richardson P."/>
        </authorList>
    </citation>
    <scope>NUCLEOTIDE SEQUENCE</scope>
    <source>
        <strain evidence="9">PCC 7425</strain>
        <plasmid evidence="9">pP742501</plasmid>
    </source>
</reference>
<evidence type="ECO:0000256" key="3">
    <source>
        <dbReference type="ARBA" id="ARBA00022578"/>
    </source>
</evidence>
<dbReference type="AlphaFoldDB" id="B8HYT3"/>
<organism evidence="9">
    <name type="scientific">Cyanothece sp. (strain PCC 7425 / ATCC 29141)</name>
    <dbReference type="NCBI Taxonomy" id="395961"/>
    <lineage>
        <taxon>Bacteria</taxon>
        <taxon>Bacillati</taxon>
        <taxon>Cyanobacteriota</taxon>
        <taxon>Cyanophyceae</taxon>
        <taxon>Gomontiellales</taxon>
        <taxon>Cyanothecaceae</taxon>
        <taxon>Cyanothece</taxon>
    </lineage>
</organism>
<feature type="compositionally biased region" description="Polar residues" evidence="6">
    <location>
        <begin position="173"/>
        <end position="185"/>
    </location>
</feature>
<dbReference type="Pfam" id="PF05598">
    <property type="entry name" value="DUF772"/>
    <property type="match status" value="1"/>
</dbReference>
<feature type="domain" description="Transposase InsH N-terminal" evidence="8">
    <location>
        <begin position="26"/>
        <end position="122"/>
    </location>
</feature>
<dbReference type="Pfam" id="PF01609">
    <property type="entry name" value="DDE_Tnp_1"/>
    <property type="match status" value="1"/>
</dbReference>
<sequence>MVRWELAEVKSMGQQGFWDVEARQAKLAAKQNILERLNAVIPWENFRPILEQLYQKPRKSQAGRKPTDVILMLKLLVLQKLYNISDESLEYQVNDRLSFMTFLGLGLEDVVPDATTVWLFRKQLRDAELIDVMFEQFEQYLCQQGYQAQGGQIIDATLIPVPKRQDSEDDKQQLNAGETPQSWQENPHRAVQKDRDACWTKKGNVSHFGYKDHISIDVEHGFIRRYAVTDASVHDSQAFTAVLDADNQDDGVWADSAYRAAGIETLLETLHFESHIHERAYRNRPLSETQKQANRDRSQTRAKVEHVFGRWVMQMGGKLLRSIGLANANAHLGLKNLTYNLLRYSFWQTQASV</sequence>
<geneLocation type="plasmid" evidence="9">
    <name>pP742501</name>
</geneLocation>
<evidence type="ECO:0000256" key="4">
    <source>
        <dbReference type="ARBA" id="ARBA00023125"/>
    </source>
</evidence>
<comment type="function">
    <text evidence="1">Involved in the transposition of the insertion sequence IS5.</text>
</comment>
<evidence type="ECO:0000256" key="6">
    <source>
        <dbReference type="SAM" id="MobiDB-lite"/>
    </source>
</evidence>
<keyword evidence="5" id="KW-0233">DNA recombination</keyword>
<dbReference type="InterPro" id="IPR008490">
    <property type="entry name" value="Transposase_InsH_N"/>
</dbReference>
<feature type="region of interest" description="Disordered" evidence="6">
    <location>
        <begin position="164"/>
        <end position="189"/>
    </location>
</feature>
<evidence type="ECO:0000256" key="2">
    <source>
        <dbReference type="ARBA" id="ARBA00010075"/>
    </source>
</evidence>
<evidence type="ECO:0000256" key="1">
    <source>
        <dbReference type="ARBA" id="ARBA00003544"/>
    </source>
</evidence>
<dbReference type="KEGG" id="cyn:Cyan7425_5319"/>
<keyword evidence="3" id="KW-0815">Transposition</keyword>
<dbReference type="PANTHER" id="PTHR35604:SF2">
    <property type="entry name" value="TRANSPOSASE INSH FOR INSERTION SEQUENCE ELEMENT IS5A-RELATED"/>
    <property type="match status" value="1"/>
</dbReference>
<keyword evidence="9" id="KW-0614">Plasmid</keyword>
<comment type="similarity">
    <text evidence="2">Belongs to the transposase 11 family.</text>
</comment>
<dbReference type="PANTHER" id="PTHR35604">
    <property type="entry name" value="TRANSPOSASE INSH FOR INSERTION SEQUENCE ELEMENT IS5A-RELATED"/>
    <property type="match status" value="1"/>
</dbReference>
<dbReference type="GO" id="GO:0004803">
    <property type="term" value="F:transposase activity"/>
    <property type="evidence" value="ECO:0007669"/>
    <property type="project" value="InterPro"/>
</dbReference>
<gene>
    <name evidence="9" type="ordered locus">Cyan7425_5319</name>
</gene>
<accession>B8HYT3</accession>
<proteinExistence type="inferred from homology"/>
<name>B8HYT3_CYAP4</name>
<evidence type="ECO:0000256" key="5">
    <source>
        <dbReference type="ARBA" id="ARBA00023172"/>
    </source>
</evidence>